<protein>
    <submittedName>
        <fullName evidence="3">Uncharacterized protein</fullName>
    </submittedName>
</protein>
<keyword evidence="2" id="KW-0812">Transmembrane</keyword>
<feature type="transmembrane region" description="Helical" evidence="2">
    <location>
        <begin position="12"/>
        <end position="31"/>
    </location>
</feature>
<dbReference type="Proteomes" id="UP000223370">
    <property type="component" value="Unassembled WGS sequence"/>
</dbReference>
<dbReference type="AlphaFoldDB" id="A0A1Z5H4X2"/>
<sequence length="97" mass="11004">MEKQHLLRKTYYFWGSLTATVVYGVTQFPKLVNAATSQLLVKADREDLTEAVFIGMGLLVCLIGLFGLDRFRARHPRPKKTDANMENEMTESASTQH</sequence>
<keyword evidence="2" id="KW-1133">Transmembrane helix</keyword>
<evidence type="ECO:0000256" key="1">
    <source>
        <dbReference type="SAM" id="MobiDB-lite"/>
    </source>
</evidence>
<proteinExistence type="predicted"/>
<dbReference type="OrthoDB" id="2326241at2"/>
<reference evidence="3 4" key="1">
    <citation type="submission" date="2015-11" db="EMBL/GenBank/DDBJ databases">
        <title>Draft genome sequences of new species of the genus Lactobacillus isolated from orchardgrass silage.</title>
        <authorList>
            <person name="Tohno M."/>
            <person name="Tanizawa Y."/>
            <person name="Arita M."/>
        </authorList>
    </citation>
    <scope>NUCLEOTIDE SEQUENCE [LARGE SCALE GENOMIC DNA]</scope>
    <source>
        <strain evidence="3 4">IWT5</strain>
    </source>
</reference>
<evidence type="ECO:0000313" key="4">
    <source>
        <dbReference type="Proteomes" id="UP000223370"/>
    </source>
</evidence>
<comment type="caution">
    <text evidence="3">The sequence shown here is derived from an EMBL/GenBank/DDBJ whole genome shotgun (WGS) entry which is preliminary data.</text>
</comment>
<organism evidence="3 4">
    <name type="scientific">Secundilactobacillus silagincola</name>
    <dbReference type="NCBI Taxonomy" id="1714681"/>
    <lineage>
        <taxon>Bacteria</taxon>
        <taxon>Bacillati</taxon>
        <taxon>Bacillota</taxon>
        <taxon>Bacilli</taxon>
        <taxon>Lactobacillales</taxon>
        <taxon>Lactobacillaceae</taxon>
        <taxon>Secundilactobacillus</taxon>
    </lineage>
</organism>
<keyword evidence="4" id="KW-1185">Reference proteome</keyword>
<dbReference type="EMBL" id="BCMJ01000002">
    <property type="protein sequence ID" value="GAT18192.1"/>
    <property type="molecule type" value="Genomic_DNA"/>
</dbReference>
<dbReference type="RefSeq" id="WP_098823717.1">
    <property type="nucleotide sequence ID" value="NZ_BCMJ01000002.1"/>
</dbReference>
<accession>A0A1Z5H4X2</accession>
<feature type="transmembrane region" description="Helical" evidence="2">
    <location>
        <begin position="51"/>
        <end position="68"/>
    </location>
</feature>
<evidence type="ECO:0000256" key="2">
    <source>
        <dbReference type="SAM" id="Phobius"/>
    </source>
</evidence>
<name>A0A1Z5H4X2_9LACO</name>
<evidence type="ECO:0000313" key="3">
    <source>
        <dbReference type="EMBL" id="GAT18192.1"/>
    </source>
</evidence>
<feature type="region of interest" description="Disordered" evidence="1">
    <location>
        <begin position="77"/>
        <end position="97"/>
    </location>
</feature>
<keyword evidence="2" id="KW-0472">Membrane</keyword>
<gene>
    <name evidence="3" type="ORF">IWT5_00465</name>
</gene>